<dbReference type="AlphaFoldDB" id="A0A8T2TCX3"/>
<comment type="similarity">
    <text evidence="2">Belongs to the synaptobrevin family.</text>
</comment>
<dbReference type="OrthoDB" id="1871923at2759"/>
<protein>
    <recommendedName>
        <fullName evidence="4">Longin domain-containing protein</fullName>
    </recommendedName>
</protein>
<accession>A0A8T2TCX3</accession>
<dbReference type="Gene3D" id="3.30.450.50">
    <property type="entry name" value="Longin domain"/>
    <property type="match status" value="1"/>
</dbReference>
<dbReference type="SUPFAM" id="SSF64356">
    <property type="entry name" value="SNARE-like"/>
    <property type="match status" value="1"/>
</dbReference>
<keyword evidence="6" id="KW-1185">Reference proteome</keyword>
<evidence type="ECO:0000256" key="3">
    <source>
        <dbReference type="ARBA" id="ARBA00023136"/>
    </source>
</evidence>
<proteinExistence type="inferred from homology"/>
<dbReference type="PANTHER" id="PTHR47461">
    <property type="entry name" value="PHYTOLONGIN PHYL1.2"/>
    <property type="match status" value="1"/>
</dbReference>
<comment type="subcellular location">
    <subcellularLocation>
        <location evidence="1">Membrane</location>
    </subcellularLocation>
</comment>
<dbReference type="Pfam" id="PF13774">
    <property type="entry name" value="Longin"/>
    <property type="match status" value="1"/>
</dbReference>
<dbReference type="PANTHER" id="PTHR47461:SF1">
    <property type="entry name" value="PHYTOLONGIN PHYL1.2"/>
    <property type="match status" value="1"/>
</dbReference>
<dbReference type="PROSITE" id="PS50859">
    <property type="entry name" value="LONGIN"/>
    <property type="match status" value="1"/>
</dbReference>
<evidence type="ECO:0000313" key="5">
    <source>
        <dbReference type="EMBL" id="KAH7420298.1"/>
    </source>
</evidence>
<feature type="domain" description="Longin" evidence="4">
    <location>
        <begin position="7"/>
        <end position="92"/>
    </location>
</feature>
<dbReference type="InterPro" id="IPR044783">
    <property type="entry name" value="PHYL"/>
</dbReference>
<name>A0A8T2TCX3_CERRI</name>
<sequence>MSSPINMVYYAAVAKGSVIVAEYIAEGNTEMPTIATTCLKYVPPLHSRFSHTARKRRFICIVDGILTYFSIMDEALSKEDAFSFLQKIRDAFDSLHRGKCPDLEVHTLGAQLLDEEMAPIMERHALLLTEVPRRETLCRETEPKAMKDAESCTEFICPSSRASLDEEFQGYGCWQVGSWLRSLCECK</sequence>
<reference evidence="5" key="1">
    <citation type="submission" date="2021-08" db="EMBL/GenBank/DDBJ databases">
        <title>WGS assembly of Ceratopteris richardii.</title>
        <authorList>
            <person name="Marchant D.B."/>
            <person name="Chen G."/>
            <person name="Jenkins J."/>
            <person name="Shu S."/>
            <person name="Leebens-Mack J."/>
            <person name="Grimwood J."/>
            <person name="Schmutz J."/>
            <person name="Soltis P."/>
            <person name="Soltis D."/>
            <person name="Chen Z.-H."/>
        </authorList>
    </citation>
    <scope>NUCLEOTIDE SEQUENCE</scope>
    <source>
        <strain evidence="5">Whitten #5841</strain>
        <tissue evidence="5">Leaf</tissue>
    </source>
</reference>
<evidence type="ECO:0000313" key="6">
    <source>
        <dbReference type="Proteomes" id="UP000825935"/>
    </source>
</evidence>
<dbReference type="GO" id="GO:0016020">
    <property type="term" value="C:membrane"/>
    <property type="evidence" value="ECO:0007669"/>
    <property type="project" value="UniProtKB-SubCell"/>
</dbReference>
<dbReference type="SMART" id="SM01270">
    <property type="entry name" value="Longin"/>
    <property type="match status" value="1"/>
</dbReference>
<organism evidence="5 6">
    <name type="scientific">Ceratopteris richardii</name>
    <name type="common">Triangle waterfern</name>
    <dbReference type="NCBI Taxonomy" id="49495"/>
    <lineage>
        <taxon>Eukaryota</taxon>
        <taxon>Viridiplantae</taxon>
        <taxon>Streptophyta</taxon>
        <taxon>Embryophyta</taxon>
        <taxon>Tracheophyta</taxon>
        <taxon>Polypodiopsida</taxon>
        <taxon>Polypodiidae</taxon>
        <taxon>Polypodiales</taxon>
        <taxon>Pteridineae</taxon>
        <taxon>Pteridaceae</taxon>
        <taxon>Parkerioideae</taxon>
        <taxon>Ceratopteris</taxon>
    </lineage>
</organism>
<evidence type="ECO:0000256" key="1">
    <source>
        <dbReference type="ARBA" id="ARBA00004370"/>
    </source>
</evidence>
<gene>
    <name evidence="5" type="ORF">KP509_13G000800</name>
</gene>
<dbReference type="InterPro" id="IPR010908">
    <property type="entry name" value="Longin_dom"/>
</dbReference>
<dbReference type="Proteomes" id="UP000825935">
    <property type="component" value="Chromosome 13"/>
</dbReference>
<keyword evidence="3" id="KW-0472">Membrane</keyword>
<dbReference type="EMBL" id="CM035418">
    <property type="protein sequence ID" value="KAH7420298.1"/>
    <property type="molecule type" value="Genomic_DNA"/>
</dbReference>
<comment type="caution">
    <text evidence="5">The sequence shown here is derived from an EMBL/GenBank/DDBJ whole genome shotgun (WGS) entry which is preliminary data.</text>
</comment>
<evidence type="ECO:0000259" key="4">
    <source>
        <dbReference type="PROSITE" id="PS50859"/>
    </source>
</evidence>
<dbReference type="InterPro" id="IPR011012">
    <property type="entry name" value="Longin-like_dom_sf"/>
</dbReference>
<evidence type="ECO:0000256" key="2">
    <source>
        <dbReference type="ARBA" id="ARBA00008025"/>
    </source>
</evidence>
<dbReference type="CDD" id="cd14824">
    <property type="entry name" value="Longin"/>
    <property type="match status" value="1"/>
</dbReference>